<evidence type="ECO:0000256" key="5">
    <source>
        <dbReference type="SAM" id="MobiDB-lite"/>
    </source>
</evidence>
<evidence type="ECO:0000256" key="4">
    <source>
        <dbReference type="ARBA" id="ARBA00023128"/>
    </source>
</evidence>
<reference evidence="7 8" key="1">
    <citation type="submission" date="2021-02" db="EMBL/GenBank/DDBJ databases">
        <title>Genome assembly of Pseudopithomyces chartarum.</title>
        <authorList>
            <person name="Jauregui R."/>
            <person name="Singh J."/>
            <person name="Voisey C."/>
        </authorList>
    </citation>
    <scope>NUCLEOTIDE SEQUENCE [LARGE SCALE GENOMIC DNA]</scope>
    <source>
        <strain evidence="7 8">AGR01</strain>
    </source>
</reference>
<dbReference type="Pfam" id="PF00472">
    <property type="entry name" value="RF-1"/>
    <property type="match status" value="1"/>
</dbReference>
<gene>
    <name evidence="7" type="ORF">GRF29_1g1321766</name>
</gene>
<dbReference type="InterPro" id="IPR000352">
    <property type="entry name" value="Pep_chain_release_fac_I"/>
</dbReference>
<dbReference type="InterPro" id="IPR045853">
    <property type="entry name" value="Pep_chain_release_fac_I_sf"/>
</dbReference>
<evidence type="ECO:0000256" key="2">
    <source>
        <dbReference type="ARBA" id="ARBA00010835"/>
    </source>
</evidence>
<evidence type="ECO:0000256" key="1">
    <source>
        <dbReference type="ARBA" id="ARBA00004173"/>
    </source>
</evidence>
<dbReference type="Gene3D" id="3.30.160.20">
    <property type="match status" value="1"/>
</dbReference>
<keyword evidence="8" id="KW-1185">Reference proteome</keyword>
<proteinExistence type="inferred from homology"/>
<comment type="similarity">
    <text evidence="2">Belongs to the prokaryotic/mitochondrial release factor family.</text>
</comment>
<feature type="domain" description="Prokaryotic-type class I peptide chain release factors" evidence="6">
    <location>
        <begin position="35"/>
        <end position="130"/>
    </location>
</feature>
<evidence type="ECO:0000313" key="7">
    <source>
        <dbReference type="EMBL" id="KAK3216898.1"/>
    </source>
</evidence>
<feature type="compositionally biased region" description="Basic residues" evidence="5">
    <location>
        <begin position="113"/>
        <end position="130"/>
    </location>
</feature>
<keyword evidence="3" id="KW-0809">Transit peptide</keyword>
<comment type="caution">
    <text evidence="7">The sequence shown here is derived from an EMBL/GenBank/DDBJ whole genome shotgun (WGS) entry which is preliminary data.</text>
</comment>
<dbReference type="GO" id="GO:0003747">
    <property type="term" value="F:translation release factor activity"/>
    <property type="evidence" value="ECO:0007669"/>
    <property type="project" value="InterPro"/>
</dbReference>
<evidence type="ECO:0000259" key="6">
    <source>
        <dbReference type="Pfam" id="PF00472"/>
    </source>
</evidence>
<evidence type="ECO:0000313" key="8">
    <source>
        <dbReference type="Proteomes" id="UP001280581"/>
    </source>
</evidence>
<comment type="subcellular location">
    <subcellularLocation>
        <location evidence="1">Mitochondrion</location>
    </subcellularLocation>
</comment>
<dbReference type="AlphaFoldDB" id="A0AAN6M6W2"/>
<feature type="compositionally biased region" description="Basic and acidic residues" evidence="5">
    <location>
        <begin position="102"/>
        <end position="112"/>
    </location>
</feature>
<dbReference type="Proteomes" id="UP001280581">
    <property type="component" value="Unassembled WGS sequence"/>
</dbReference>
<dbReference type="PANTHER" id="PTHR46203">
    <property type="entry name" value="PROBABLE PEPTIDE CHAIN RELEASE FACTOR C12ORF65"/>
    <property type="match status" value="1"/>
</dbReference>
<dbReference type="FunFam" id="3.30.160.20:FF:000065">
    <property type="entry name" value="Peptidyl-tRNA hydrolase domain protein"/>
    <property type="match status" value="1"/>
</dbReference>
<dbReference type="EMBL" id="WVTA01000001">
    <property type="protein sequence ID" value="KAK3216898.1"/>
    <property type="molecule type" value="Genomic_DNA"/>
</dbReference>
<dbReference type="PANTHER" id="PTHR46203:SF1">
    <property type="entry name" value="MITOCHONDRIAL TRANSLATION RELEASE FACTOR IN RESCUE"/>
    <property type="match status" value="1"/>
</dbReference>
<dbReference type="InterPro" id="IPR052405">
    <property type="entry name" value="Mito_Transl_Release_Factor"/>
</dbReference>
<accession>A0AAN6M6W2</accession>
<dbReference type="GO" id="GO:0032543">
    <property type="term" value="P:mitochondrial translation"/>
    <property type="evidence" value="ECO:0007669"/>
    <property type="project" value="UniProtKB-ARBA"/>
</dbReference>
<feature type="region of interest" description="Disordered" evidence="5">
    <location>
        <begin position="102"/>
        <end position="178"/>
    </location>
</feature>
<dbReference type="SUPFAM" id="SSF75620">
    <property type="entry name" value="Release factor"/>
    <property type="match status" value="1"/>
</dbReference>
<evidence type="ECO:0000256" key="3">
    <source>
        <dbReference type="ARBA" id="ARBA00022946"/>
    </source>
</evidence>
<dbReference type="GO" id="GO:0005739">
    <property type="term" value="C:mitochondrion"/>
    <property type="evidence" value="ECO:0007669"/>
    <property type="project" value="UniProtKB-SubCell"/>
</dbReference>
<keyword evidence="4" id="KW-0496">Mitochondrion</keyword>
<name>A0AAN6M6W2_9PLEO</name>
<sequence length="178" mass="19540">MLLQRLSLPLRLTRLARPFTHTSHLPANLPPRRLIPDSEIEENFLKGSGPGGQKINKTSSAVQLKHLPTGIVVKCQETRSRTQNRKTARRLLGDRLEELELGEGARTRVKAREKSRRKGSADKKKRRKYRALADGKGGDGEGVGEEGWEGDVQGGDGGEVSRVEGTEGAQGGNKDEVR</sequence>
<protein>
    <recommendedName>
        <fullName evidence="6">Prokaryotic-type class I peptide chain release factors domain-containing protein</fullName>
    </recommendedName>
</protein>
<organism evidence="7 8">
    <name type="scientific">Pseudopithomyces chartarum</name>
    <dbReference type="NCBI Taxonomy" id="1892770"/>
    <lineage>
        <taxon>Eukaryota</taxon>
        <taxon>Fungi</taxon>
        <taxon>Dikarya</taxon>
        <taxon>Ascomycota</taxon>
        <taxon>Pezizomycotina</taxon>
        <taxon>Dothideomycetes</taxon>
        <taxon>Pleosporomycetidae</taxon>
        <taxon>Pleosporales</taxon>
        <taxon>Massarineae</taxon>
        <taxon>Didymosphaeriaceae</taxon>
        <taxon>Pseudopithomyces</taxon>
    </lineage>
</organism>